<feature type="domain" description="Integrase zinc-binding" evidence="2">
    <location>
        <begin position="59"/>
        <end position="113"/>
    </location>
</feature>
<proteinExistence type="predicted"/>
<keyword evidence="3" id="KW-1185">Reference proteome</keyword>
<dbReference type="InterPro" id="IPR012337">
    <property type="entry name" value="RNaseH-like_sf"/>
</dbReference>
<dbReference type="InterPro" id="IPR041588">
    <property type="entry name" value="Integrase_H2C2"/>
</dbReference>
<evidence type="ECO:0000259" key="2">
    <source>
        <dbReference type="Pfam" id="PF17921"/>
    </source>
</evidence>
<organism evidence="3 4">
    <name type="scientific">Herrania umbratica</name>
    <dbReference type="NCBI Taxonomy" id="108875"/>
    <lineage>
        <taxon>Eukaryota</taxon>
        <taxon>Viridiplantae</taxon>
        <taxon>Streptophyta</taxon>
        <taxon>Embryophyta</taxon>
        <taxon>Tracheophyta</taxon>
        <taxon>Spermatophyta</taxon>
        <taxon>Magnoliopsida</taxon>
        <taxon>eudicotyledons</taxon>
        <taxon>Gunneridae</taxon>
        <taxon>Pentapetalae</taxon>
        <taxon>rosids</taxon>
        <taxon>malvids</taxon>
        <taxon>Malvales</taxon>
        <taxon>Malvaceae</taxon>
        <taxon>Byttnerioideae</taxon>
        <taxon>Herrania</taxon>
    </lineage>
</organism>
<dbReference type="GeneID" id="110421578"/>
<keyword evidence="1" id="KW-0175">Coiled coil</keyword>
<gene>
    <name evidence="4" type="primary">LOC110421578</name>
</gene>
<evidence type="ECO:0000313" key="3">
    <source>
        <dbReference type="Proteomes" id="UP000504621"/>
    </source>
</evidence>
<reference evidence="4" key="1">
    <citation type="submission" date="2025-08" db="UniProtKB">
        <authorList>
            <consortium name="RefSeq"/>
        </authorList>
    </citation>
    <scope>IDENTIFICATION</scope>
    <source>
        <tissue evidence="4">Leaf</tissue>
    </source>
</reference>
<dbReference type="RefSeq" id="XP_021290862.1">
    <property type="nucleotide sequence ID" value="XM_021435187.1"/>
</dbReference>
<accession>A0A6J1AUL8</accession>
<dbReference type="Proteomes" id="UP000504621">
    <property type="component" value="Unplaced"/>
</dbReference>
<name>A0A6J1AUL8_9ROSI</name>
<dbReference type="OrthoDB" id="999076at2759"/>
<dbReference type="Gene3D" id="1.10.340.70">
    <property type="match status" value="1"/>
</dbReference>
<evidence type="ECO:0000313" key="4">
    <source>
        <dbReference type="RefSeq" id="XP_021290862.1"/>
    </source>
</evidence>
<sequence>MSNGVGRNDHLYTVYSKRQDIFDHLCLKMLYSLKRLTLDVLNNQMYKSAGTPLKCVSPANVNPLLEEVHAGSSGEQEGGRKLYQKLLDLGYYWPTMEADAVNYARKCYLCQIYGNAIHAPAVQLHSIITPWPFHTWGFDLIGPINPLFKGYAWILATTECFTKWVEAISLKNAIGPAVANFIKENIICRTSKRGPTKATLFSLVYGTEAILSVDILVPSASLALNAEFDNDTLRILKFEVLEEKRDRAKKNLSVYQRRLSRAYDKLVKKRGFEEGDLVLRAT</sequence>
<dbReference type="SUPFAM" id="SSF53098">
    <property type="entry name" value="Ribonuclease H-like"/>
    <property type="match status" value="1"/>
</dbReference>
<feature type="coiled-coil region" evidence="1">
    <location>
        <begin position="238"/>
        <end position="265"/>
    </location>
</feature>
<dbReference type="PANTHER" id="PTHR47266">
    <property type="entry name" value="ENDONUCLEASE-RELATED"/>
    <property type="match status" value="1"/>
</dbReference>
<dbReference type="Gene3D" id="3.30.420.10">
    <property type="entry name" value="Ribonuclease H-like superfamily/Ribonuclease H"/>
    <property type="match status" value="1"/>
</dbReference>
<dbReference type="InterPro" id="IPR052160">
    <property type="entry name" value="Gypsy_RT_Integrase-like"/>
</dbReference>
<dbReference type="GO" id="GO:0003676">
    <property type="term" value="F:nucleic acid binding"/>
    <property type="evidence" value="ECO:0007669"/>
    <property type="project" value="InterPro"/>
</dbReference>
<evidence type="ECO:0000256" key="1">
    <source>
        <dbReference type="SAM" id="Coils"/>
    </source>
</evidence>
<protein>
    <submittedName>
        <fullName evidence="4">Uncharacterized protein LOC110421578</fullName>
    </submittedName>
</protein>
<dbReference type="Pfam" id="PF17921">
    <property type="entry name" value="Integrase_H2C2"/>
    <property type="match status" value="1"/>
</dbReference>
<dbReference type="AlphaFoldDB" id="A0A6J1AUL8"/>
<dbReference type="InterPro" id="IPR036397">
    <property type="entry name" value="RNaseH_sf"/>
</dbReference>